<dbReference type="GO" id="GO:0015808">
    <property type="term" value="P:L-alanine transport"/>
    <property type="evidence" value="ECO:0007669"/>
    <property type="project" value="TreeGrafter"/>
</dbReference>
<evidence type="ECO:0000256" key="10">
    <source>
        <dbReference type="ARBA" id="ARBA00023136"/>
    </source>
</evidence>
<evidence type="ECO:0000256" key="6">
    <source>
        <dbReference type="ARBA" id="ARBA00022519"/>
    </source>
</evidence>
<dbReference type="AlphaFoldDB" id="A0A4P6KHU6"/>
<dbReference type="GO" id="GO:0042941">
    <property type="term" value="P:D-alanine transmembrane transport"/>
    <property type="evidence" value="ECO:0007669"/>
    <property type="project" value="TreeGrafter"/>
</dbReference>
<dbReference type="OrthoDB" id="9807115at2"/>
<dbReference type="GO" id="GO:0005304">
    <property type="term" value="F:L-valine transmembrane transporter activity"/>
    <property type="evidence" value="ECO:0007669"/>
    <property type="project" value="TreeGrafter"/>
</dbReference>
<comment type="subcellular location">
    <subcellularLocation>
        <location evidence="2">Cell membrane</location>
        <topology evidence="2">Multi-pass membrane protein</topology>
    </subcellularLocation>
</comment>
<organism evidence="14 15">
    <name type="scientific">Leucobacter triazinivorans</name>
    <dbReference type="NCBI Taxonomy" id="1784719"/>
    <lineage>
        <taxon>Bacteria</taxon>
        <taxon>Bacillati</taxon>
        <taxon>Actinomycetota</taxon>
        <taxon>Actinomycetes</taxon>
        <taxon>Micrococcales</taxon>
        <taxon>Microbacteriaceae</taxon>
        <taxon>Leucobacter</taxon>
    </lineage>
</organism>
<evidence type="ECO:0000313" key="15">
    <source>
        <dbReference type="Proteomes" id="UP000289260"/>
    </source>
</evidence>
<feature type="transmembrane region" description="Helical" evidence="13">
    <location>
        <begin position="252"/>
        <end position="279"/>
    </location>
</feature>
<evidence type="ECO:0000256" key="5">
    <source>
        <dbReference type="ARBA" id="ARBA00022475"/>
    </source>
</evidence>
<gene>
    <name evidence="14" type="ORF">EVS81_15470</name>
</gene>
<comment type="similarity">
    <text evidence="12">Belongs to the binding-protein-dependent transport system permease family. LivHM subfamily.</text>
</comment>
<dbReference type="Proteomes" id="UP000289260">
    <property type="component" value="Chromosome"/>
</dbReference>
<evidence type="ECO:0000256" key="2">
    <source>
        <dbReference type="ARBA" id="ARBA00004651"/>
    </source>
</evidence>
<keyword evidence="5" id="KW-1003">Cell membrane</keyword>
<dbReference type="Pfam" id="PF02653">
    <property type="entry name" value="BPD_transp_2"/>
    <property type="match status" value="1"/>
</dbReference>
<feature type="transmembrane region" description="Helical" evidence="13">
    <location>
        <begin position="394"/>
        <end position="414"/>
    </location>
</feature>
<reference evidence="14 15" key="1">
    <citation type="submission" date="2019-02" db="EMBL/GenBank/DDBJ databases">
        <authorList>
            <person name="Sun L."/>
            <person name="Pan D."/>
            <person name="Wu X."/>
        </authorList>
    </citation>
    <scope>NUCLEOTIDE SEQUENCE [LARGE SCALE GENOMIC DNA]</scope>
    <source>
        <strain evidence="14 15">JW-1</strain>
    </source>
</reference>
<keyword evidence="7 13" id="KW-0812">Transmembrane</keyword>
<dbReference type="GO" id="GO:0005975">
    <property type="term" value="P:carbohydrate metabolic process"/>
    <property type="evidence" value="ECO:0007669"/>
    <property type="project" value="UniProtKB-ARBA"/>
</dbReference>
<feature type="transmembrane region" description="Helical" evidence="13">
    <location>
        <begin position="54"/>
        <end position="77"/>
    </location>
</feature>
<dbReference type="InterPro" id="IPR001851">
    <property type="entry name" value="ABC_transp_permease"/>
</dbReference>
<name>A0A4P6KHU6_9MICO</name>
<dbReference type="GO" id="GO:0004556">
    <property type="term" value="F:alpha-amylase activity"/>
    <property type="evidence" value="ECO:0007669"/>
    <property type="project" value="UniProtKB-EC"/>
</dbReference>
<protein>
    <recommendedName>
        <fullName evidence="3">alpha-amylase</fullName>
        <ecNumber evidence="3">3.2.1.1</ecNumber>
    </recommendedName>
    <alternativeName>
        <fullName evidence="11">1,4-alpha-D-glucan glucanohydrolase</fullName>
    </alternativeName>
</protein>
<feature type="transmembrane region" description="Helical" evidence="13">
    <location>
        <begin position="219"/>
        <end position="240"/>
    </location>
</feature>
<dbReference type="InterPro" id="IPR052157">
    <property type="entry name" value="BCAA_transport_permease"/>
</dbReference>
<feature type="transmembrane region" description="Helical" evidence="13">
    <location>
        <begin position="344"/>
        <end position="364"/>
    </location>
</feature>
<keyword evidence="6" id="KW-0997">Cell inner membrane</keyword>
<keyword evidence="4" id="KW-0813">Transport</keyword>
<dbReference type="EMBL" id="CP035806">
    <property type="protein sequence ID" value="QBE50056.1"/>
    <property type="molecule type" value="Genomic_DNA"/>
</dbReference>
<dbReference type="InterPro" id="IPR013784">
    <property type="entry name" value="Carb-bd-like_fold"/>
</dbReference>
<dbReference type="GO" id="GO:0005886">
    <property type="term" value="C:plasma membrane"/>
    <property type="evidence" value="ECO:0007669"/>
    <property type="project" value="UniProtKB-SubCell"/>
</dbReference>
<keyword evidence="8" id="KW-0029">Amino-acid transport</keyword>
<evidence type="ECO:0000256" key="8">
    <source>
        <dbReference type="ARBA" id="ARBA00022970"/>
    </source>
</evidence>
<keyword evidence="15" id="KW-1185">Reference proteome</keyword>
<dbReference type="InterPro" id="IPR013783">
    <property type="entry name" value="Ig-like_fold"/>
</dbReference>
<sequence length="494" mass="51425">MPPRPRPGSCEGGGAGIYLGDTFAGRTVAPSSNSLTNGGPVNQKSQRRRSATRGLLLLLIAGLLSVLGVGGLASPAFAAECTPDASTGCVQGVIKLSSGDPAAGLAVSLDGASESQQTETDANGQWAFSVTEAGTYTVAVDEASLPEGEFLRSAAARDVDVQLNNQASALFPLTDDPDAVQAPAADDDAQQAESSQSSASSFSWSRFWQQFVSGIRMGLLISLASLGLSLVFGTTGLSNFAQGEMVTMGGLLAALFAGLTGNLWLAGLLAVLASAGFGWAQDKVLWKPLRKRRLSLMQLMIVSIGLSITLQYAFQFFFGSGVVRIDRSTAETITIAGVTLTVQSYIAMGVSLLAIIAVGLGLMYTRFGRATRAISDNPALARASGIDVDRVINIVWIVSGGLAGLAGVFFGLVFNGLNWFTGGTMLLMFFAAVTLGGLGTAFGAFVGSMIIGMMVELTNIWLPGDLKYATALLLLILILLVRPQGIFGRKERIG</sequence>
<evidence type="ECO:0000256" key="7">
    <source>
        <dbReference type="ARBA" id="ARBA00022692"/>
    </source>
</evidence>
<dbReference type="SUPFAM" id="SSF49452">
    <property type="entry name" value="Starch-binding domain-like"/>
    <property type="match status" value="1"/>
</dbReference>
<evidence type="ECO:0000256" key="11">
    <source>
        <dbReference type="ARBA" id="ARBA00030238"/>
    </source>
</evidence>
<evidence type="ECO:0000256" key="1">
    <source>
        <dbReference type="ARBA" id="ARBA00000548"/>
    </source>
</evidence>
<proteinExistence type="inferred from homology"/>
<dbReference type="GO" id="GO:1903806">
    <property type="term" value="P:L-isoleucine import across plasma membrane"/>
    <property type="evidence" value="ECO:0007669"/>
    <property type="project" value="TreeGrafter"/>
</dbReference>
<dbReference type="GO" id="GO:0015190">
    <property type="term" value="F:L-leucine transmembrane transporter activity"/>
    <property type="evidence" value="ECO:0007669"/>
    <property type="project" value="TreeGrafter"/>
</dbReference>
<feature type="transmembrane region" description="Helical" evidence="13">
    <location>
        <begin position="466"/>
        <end position="482"/>
    </location>
</feature>
<keyword evidence="9 13" id="KW-1133">Transmembrane helix</keyword>
<comment type="catalytic activity">
    <reaction evidence="1">
        <text>Endohydrolysis of (1-&gt;4)-alpha-D-glucosidic linkages in polysaccharides containing three or more (1-&gt;4)-alpha-linked D-glucose units.</text>
        <dbReference type="EC" id="3.2.1.1"/>
    </reaction>
</comment>
<evidence type="ECO:0000256" key="9">
    <source>
        <dbReference type="ARBA" id="ARBA00022989"/>
    </source>
</evidence>
<evidence type="ECO:0000313" key="14">
    <source>
        <dbReference type="EMBL" id="QBE50056.1"/>
    </source>
</evidence>
<dbReference type="PANTHER" id="PTHR11795">
    <property type="entry name" value="BRANCHED-CHAIN AMINO ACID TRANSPORT SYSTEM PERMEASE PROTEIN LIVH"/>
    <property type="match status" value="1"/>
</dbReference>
<dbReference type="KEGG" id="ltr:EVS81_15470"/>
<keyword evidence="10 13" id="KW-0472">Membrane</keyword>
<dbReference type="GO" id="GO:0030246">
    <property type="term" value="F:carbohydrate binding"/>
    <property type="evidence" value="ECO:0007669"/>
    <property type="project" value="InterPro"/>
</dbReference>
<feature type="transmembrane region" description="Helical" evidence="13">
    <location>
        <begin position="426"/>
        <end position="454"/>
    </location>
</feature>
<evidence type="ECO:0000256" key="4">
    <source>
        <dbReference type="ARBA" id="ARBA00022448"/>
    </source>
</evidence>
<dbReference type="CDD" id="cd06582">
    <property type="entry name" value="TM_PBP1_LivH_like"/>
    <property type="match status" value="1"/>
</dbReference>
<evidence type="ECO:0000256" key="12">
    <source>
        <dbReference type="ARBA" id="ARBA00037998"/>
    </source>
</evidence>
<evidence type="ECO:0000256" key="13">
    <source>
        <dbReference type="SAM" id="Phobius"/>
    </source>
</evidence>
<dbReference type="Gene3D" id="2.60.40.10">
    <property type="entry name" value="Immunoglobulins"/>
    <property type="match status" value="1"/>
</dbReference>
<dbReference type="GO" id="GO:0015192">
    <property type="term" value="F:L-phenylalanine transmembrane transporter activity"/>
    <property type="evidence" value="ECO:0007669"/>
    <property type="project" value="TreeGrafter"/>
</dbReference>
<evidence type="ECO:0000256" key="3">
    <source>
        <dbReference type="ARBA" id="ARBA00012595"/>
    </source>
</evidence>
<dbReference type="GO" id="GO:0015188">
    <property type="term" value="F:L-isoleucine transmembrane transporter activity"/>
    <property type="evidence" value="ECO:0007669"/>
    <property type="project" value="TreeGrafter"/>
</dbReference>
<dbReference type="EC" id="3.2.1.1" evidence="3"/>
<feature type="transmembrane region" description="Helical" evidence="13">
    <location>
        <begin position="299"/>
        <end position="323"/>
    </location>
</feature>
<accession>A0A4P6KHU6</accession>
<dbReference type="PANTHER" id="PTHR11795:SF371">
    <property type="entry name" value="HIGH-AFFINITY BRANCHED-CHAIN AMINO ACID TRANSPORT SYSTEM PERMEASE PROTEIN LIVH"/>
    <property type="match status" value="1"/>
</dbReference>